<organism evidence="1 2">
    <name type="scientific">Pestalotiopsis fici (strain W106-1 / CGMCC3.15140)</name>
    <dbReference type="NCBI Taxonomy" id="1229662"/>
    <lineage>
        <taxon>Eukaryota</taxon>
        <taxon>Fungi</taxon>
        <taxon>Dikarya</taxon>
        <taxon>Ascomycota</taxon>
        <taxon>Pezizomycotina</taxon>
        <taxon>Sordariomycetes</taxon>
        <taxon>Xylariomycetidae</taxon>
        <taxon>Amphisphaeriales</taxon>
        <taxon>Sporocadaceae</taxon>
        <taxon>Pestalotiopsis</taxon>
    </lineage>
</organism>
<dbReference type="KEGG" id="pfy:PFICI_13424"/>
<dbReference type="InParanoid" id="W3WLY6"/>
<dbReference type="GeneID" id="19278437"/>
<dbReference type="AlphaFoldDB" id="W3WLY6"/>
<dbReference type="OrthoDB" id="5240912at2759"/>
<accession>W3WLY6</accession>
<gene>
    <name evidence="1" type="ORF">PFICI_13424</name>
</gene>
<dbReference type="EMBL" id="KI912119">
    <property type="protein sequence ID" value="ETS74940.1"/>
    <property type="molecule type" value="Genomic_DNA"/>
</dbReference>
<sequence length="571" mass="64062">MTAGGSTVFIPATEVNPALSTWRSRAENSIEDFGEFPLCPEVLASSLRKPPFPFLQLPRELRDKVYKEVVTVSQNFNDLGSDYPSEKTFPGLNILSVSRTVRKEAWEMLANGNIWIQVRLCGPPSLFQSILREVVRRDENGKRYPSQVFTTYGYSRDSVRRLKESSVITVCLGDSSGIKAKDKLLEHDFRGLSLLIPYQSSQWPHLIDAIGESASSNSIHITCRNNVLQDTSISGRAFERIIKGLFTIRNAAQASSSGCSNALDALVSKMQSPLRCDVDYLEFGLEFQKMGEYHLGESDHSEAMYYFDTGACILEHGLGSGLATVGSLPPHQQTATMRAIIMHLVSSFSHAVNLMISRRFESSKRGMLPEAYMLSLLGKSLEYACASLWLGASDCERRQSHWEAGTAFALMSCISNEALIERYGFQKQQCLEAAARHLWYALYIDHSNDSTLPPNPMYLMICHQIGRDPEEPWPLATIEIPALGTWTSDPQLLSVWGAQTVMMRFYRQRAWPHMGETMNANELRQLYSNHGISWTMTGDDRVQLSGPGMESWASALARLFSQPQGVFARYW</sequence>
<evidence type="ECO:0000313" key="2">
    <source>
        <dbReference type="Proteomes" id="UP000030651"/>
    </source>
</evidence>
<dbReference type="RefSeq" id="XP_007840196.1">
    <property type="nucleotide sequence ID" value="XM_007842005.1"/>
</dbReference>
<name>W3WLY6_PESFW</name>
<evidence type="ECO:0000313" key="1">
    <source>
        <dbReference type="EMBL" id="ETS74940.1"/>
    </source>
</evidence>
<reference evidence="2" key="1">
    <citation type="journal article" date="2015" name="BMC Genomics">
        <title>Genomic and transcriptomic analysis of the endophytic fungus Pestalotiopsis fici reveals its lifestyle and high potential for synthesis of natural products.</title>
        <authorList>
            <person name="Wang X."/>
            <person name="Zhang X."/>
            <person name="Liu L."/>
            <person name="Xiang M."/>
            <person name="Wang W."/>
            <person name="Sun X."/>
            <person name="Che Y."/>
            <person name="Guo L."/>
            <person name="Liu G."/>
            <person name="Guo L."/>
            <person name="Wang C."/>
            <person name="Yin W.B."/>
            <person name="Stadler M."/>
            <person name="Zhang X."/>
            <person name="Liu X."/>
        </authorList>
    </citation>
    <scope>NUCLEOTIDE SEQUENCE [LARGE SCALE GENOMIC DNA]</scope>
    <source>
        <strain evidence="2">W106-1 / CGMCC3.15140</strain>
    </source>
</reference>
<protein>
    <submittedName>
        <fullName evidence="1">Uncharacterized protein</fullName>
    </submittedName>
</protein>
<dbReference type="Proteomes" id="UP000030651">
    <property type="component" value="Unassembled WGS sequence"/>
</dbReference>
<proteinExistence type="predicted"/>
<dbReference type="HOGENOM" id="CLU_477428_0_0_1"/>
<keyword evidence="2" id="KW-1185">Reference proteome</keyword>